<dbReference type="PANTHER" id="PTHR43364:SF15">
    <property type="entry name" value="ARYL-ALCOHOL DEHYDROGENASE AAD16-RELATED"/>
    <property type="match status" value="1"/>
</dbReference>
<evidence type="ECO:0000313" key="4">
    <source>
        <dbReference type="Proteomes" id="UP000669133"/>
    </source>
</evidence>
<name>A0A8H7ZH36_9ASCO</name>
<gene>
    <name evidence="3" type="ORF">I9W82_000782</name>
</gene>
<protein>
    <submittedName>
        <fullName evidence="3">LPG20</fullName>
    </submittedName>
</protein>
<dbReference type="AlphaFoldDB" id="A0A8H7ZH36"/>
<sequence>MSIELKYNNLGESGLKIAPLIVGCMSYGSKKWVDWVLEDEEEIFKILKKCYDVGLRTFDTADVYSNGVSEILLGKFLKKYDIPRERVVILSKCFMTMNPREPGFNALKAGELSDKDFANSRGLSRKHIFDAVNASVERLGTYLDVLQIHRLDETTPKKEIMKALNDVVDQGLARYIGASSMKATEFAQLQFIAEQNGWHKFISMQNYYNLIYREEEREMIPFCKENDLSKVGIIPWSPIARGVLTRPVGEASANKRQDSDQKFTRLGLDALTDADTEIIKRVEKVAKDHGESMAVIATAWVISKGCNPIVGLNSEKRVEDIIKATVVKLSDDEVKYLEEPYTPKKSLT</sequence>
<dbReference type="Pfam" id="PF00248">
    <property type="entry name" value="Aldo_ket_red"/>
    <property type="match status" value="1"/>
</dbReference>
<dbReference type="InterPro" id="IPR023210">
    <property type="entry name" value="NADP_OxRdtase_dom"/>
</dbReference>
<dbReference type="Gene3D" id="3.20.20.100">
    <property type="entry name" value="NADP-dependent oxidoreductase domain"/>
    <property type="match status" value="1"/>
</dbReference>
<accession>A0A8H7ZH36</accession>
<dbReference type="SUPFAM" id="SSF51430">
    <property type="entry name" value="NAD(P)-linked oxidoreductase"/>
    <property type="match status" value="1"/>
</dbReference>
<dbReference type="PANTHER" id="PTHR43364">
    <property type="entry name" value="NADH-SPECIFIC METHYLGLYOXAL REDUCTASE-RELATED"/>
    <property type="match status" value="1"/>
</dbReference>
<reference evidence="3 4" key="1">
    <citation type="submission" date="2020-12" db="EMBL/GenBank/DDBJ databases">
        <title>Effect of drift, selection, and recombination on the evolution of hybrid genomes in Candida yeast pathogens.</title>
        <authorList>
            <person name="Mixao V."/>
            <person name="Ksiezopolska E."/>
            <person name="Saus E."/>
            <person name="Boekhout T."/>
            <person name="Gacser A."/>
            <person name="Gabaldon T."/>
        </authorList>
    </citation>
    <scope>NUCLEOTIDE SEQUENCE [LARGE SCALE GENOMIC DNA]</scope>
    <source>
        <strain evidence="3 4">BP57</strain>
    </source>
</reference>
<dbReference type="OrthoDB" id="48988at2759"/>
<keyword evidence="4" id="KW-1185">Reference proteome</keyword>
<proteinExistence type="predicted"/>
<comment type="caution">
    <text evidence="3">The sequence shown here is derived from an EMBL/GenBank/DDBJ whole genome shotgun (WGS) entry which is preliminary data.</text>
</comment>
<dbReference type="Proteomes" id="UP000669133">
    <property type="component" value="Unassembled WGS sequence"/>
</dbReference>
<dbReference type="InterPro" id="IPR036812">
    <property type="entry name" value="NAD(P)_OxRdtase_dom_sf"/>
</dbReference>
<feature type="domain" description="NADP-dependent oxidoreductase" evidence="2">
    <location>
        <begin position="20"/>
        <end position="339"/>
    </location>
</feature>
<dbReference type="GeneID" id="93649411"/>
<evidence type="ECO:0000313" key="3">
    <source>
        <dbReference type="EMBL" id="KAG5421690.1"/>
    </source>
</evidence>
<keyword evidence="1" id="KW-0560">Oxidoreductase</keyword>
<dbReference type="GO" id="GO:0005829">
    <property type="term" value="C:cytosol"/>
    <property type="evidence" value="ECO:0007669"/>
    <property type="project" value="UniProtKB-ARBA"/>
</dbReference>
<organism evidence="3 4">
    <name type="scientific">Candida metapsilosis</name>
    <dbReference type="NCBI Taxonomy" id="273372"/>
    <lineage>
        <taxon>Eukaryota</taxon>
        <taxon>Fungi</taxon>
        <taxon>Dikarya</taxon>
        <taxon>Ascomycota</taxon>
        <taxon>Saccharomycotina</taxon>
        <taxon>Pichiomycetes</taxon>
        <taxon>Debaryomycetaceae</taxon>
        <taxon>Candida/Lodderomyces clade</taxon>
        <taxon>Candida</taxon>
    </lineage>
</organism>
<dbReference type="CDD" id="cd19079">
    <property type="entry name" value="AKR_EcYajO-like"/>
    <property type="match status" value="1"/>
</dbReference>
<dbReference type="InterPro" id="IPR050523">
    <property type="entry name" value="AKR_Detox_Biosynth"/>
</dbReference>
<dbReference type="GO" id="GO:0016491">
    <property type="term" value="F:oxidoreductase activity"/>
    <property type="evidence" value="ECO:0007669"/>
    <property type="project" value="UniProtKB-KW"/>
</dbReference>
<dbReference type="EMBL" id="JAEOAQ010000001">
    <property type="protein sequence ID" value="KAG5421690.1"/>
    <property type="molecule type" value="Genomic_DNA"/>
</dbReference>
<evidence type="ECO:0000256" key="1">
    <source>
        <dbReference type="ARBA" id="ARBA00023002"/>
    </source>
</evidence>
<evidence type="ECO:0000259" key="2">
    <source>
        <dbReference type="Pfam" id="PF00248"/>
    </source>
</evidence>
<dbReference type="RefSeq" id="XP_067550806.1">
    <property type="nucleotide sequence ID" value="XM_067695183.1"/>
</dbReference>
<dbReference type="FunFam" id="3.20.20.100:FF:000004">
    <property type="entry name" value="Oxidoreductase, aldo/keto reductase"/>
    <property type="match status" value="1"/>
</dbReference>